<reference evidence="3" key="1">
    <citation type="submission" date="2016-05" db="EMBL/GenBank/DDBJ databases">
        <title>Comparative genomics of biotechnologically important yeasts.</title>
        <authorList>
            <consortium name="DOE Joint Genome Institute"/>
            <person name="Riley R."/>
            <person name="Haridas S."/>
            <person name="Wolfe K.H."/>
            <person name="Lopes M.R."/>
            <person name="Hittinger C.T."/>
            <person name="Goker M."/>
            <person name="Salamov A."/>
            <person name="Wisecaver J."/>
            <person name="Long T.M."/>
            <person name="Aerts A.L."/>
            <person name="Barry K."/>
            <person name="Choi C."/>
            <person name="Clum A."/>
            <person name="Coughlan A.Y."/>
            <person name="Deshpande S."/>
            <person name="Douglass A.P."/>
            <person name="Hanson S.J."/>
            <person name="Klenk H.-P."/>
            <person name="Labutti K."/>
            <person name="Lapidus A."/>
            <person name="Lindquist E."/>
            <person name="Lipzen A."/>
            <person name="Meier-Kolthoff J.P."/>
            <person name="Ohm R.A."/>
            <person name="Otillar R.P."/>
            <person name="Pangilinan J."/>
            <person name="Peng Y."/>
            <person name="Rokas A."/>
            <person name="Rosa C.A."/>
            <person name="Scheuner C."/>
            <person name="Sibirny A.A."/>
            <person name="Slot J.C."/>
            <person name="Stielow J.B."/>
            <person name="Sun H."/>
            <person name="Kurtzman C.P."/>
            <person name="Blackwell M."/>
            <person name="Grigoriev I.V."/>
            <person name="Jeffries T.W."/>
        </authorList>
    </citation>
    <scope>NUCLEOTIDE SEQUENCE [LARGE SCALE GENOMIC DNA]</scope>
    <source>
        <strain evidence="3">NRRL Y-1933</strain>
    </source>
</reference>
<evidence type="ECO:0000259" key="1">
    <source>
        <dbReference type="PROSITE" id="PS50181"/>
    </source>
</evidence>
<proteinExistence type="predicted"/>
<dbReference type="AlphaFoldDB" id="A0A1E4RCK1"/>
<evidence type="ECO:0000313" key="2">
    <source>
        <dbReference type="EMBL" id="ODV64999.1"/>
    </source>
</evidence>
<gene>
    <name evidence="2" type="ORF">HYPBUDRAFT_168992</name>
</gene>
<dbReference type="Proteomes" id="UP000095085">
    <property type="component" value="Unassembled WGS sequence"/>
</dbReference>
<dbReference type="PROSITE" id="PS50181">
    <property type="entry name" value="FBOX"/>
    <property type="match status" value="1"/>
</dbReference>
<accession>A0A1E4RCK1</accession>
<organism evidence="2 3">
    <name type="scientific">Hyphopichia burtonii NRRL Y-1933</name>
    <dbReference type="NCBI Taxonomy" id="984485"/>
    <lineage>
        <taxon>Eukaryota</taxon>
        <taxon>Fungi</taxon>
        <taxon>Dikarya</taxon>
        <taxon>Ascomycota</taxon>
        <taxon>Saccharomycotina</taxon>
        <taxon>Pichiomycetes</taxon>
        <taxon>Debaryomycetaceae</taxon>
        <taxon>Hyphopichia</taxon>
    </lineage>
</organism>
<feature type="domain" description="F-box" evidence="1">
    <location>
        <begin position="1"/>
        <end position="47"/>
    </location>
</feature>
<sequence>MFHKFPDEIIDLIFVKLDVRDLVDIKLVSRDCQSLVDDYFKQKYLMISFEDSNVQTIQKPGKIHLKMPAGSFMYLMIPYINCIKLGCIEVDEALVNFVQSCDLNDFYYSKKVSFELKTKNLISSNLFPTNEQIFSLYVDSKLDVTHLINSYDLQLTRLTISNFISTNDLIQVFEYCPDITSLKLYIKPGNYFNRFVDYLNRLDVSHLKLVIMGDTNDDLFHLYTLIKKIQLPDLQSLQITIKSVKSCDINAKLMILIHLLSKTNYNCLTSKIQIKITINEPLVNYDLTKIELIKSLPVVLQFKNNFVNKNETNKPSCNLDYIYKKYSYLQESI</sequence>
<dbReference type="RefSeq" id="XP_020074066.1">
    <property type="nucleotide sequence ID" value="XM_020222828.1"/>
</dbReference>
<protein>
    <recommendedName>
        <fullName evidence="1">F-box domain-containing protein</fullName>
    </recommendedName>
</protein>
<dbReference type="SMART" id="SM00256">
    <property type="entry name" value="FBOX"/>
    <property type="match status" value="1"/>
</dbReference>
<dbReference type="Pfam" id="PF00646">
    <property type="entry name" value="F-box"/>
    <property type="match status" value="1"/>
</dbReference>
<dbReference type="InterPro" id="IPR001810">
    <property type="entry name" value="F-box_dom"/>
</dbReference>
<name>A0A1E4RCK1_9ASCO</name>
<dbReference type="GeneID" id="30997377"/>
<evidence type="ECO:0000313" key="3">
    <source>
        <dbReference type="Proteomes" id="UP000095085"/>
    </source>
</evidence>
<dbReference type="EMBL" id="KV454546">
    <property type="protein sequence ID" value="ODV64999.1"/>
    <property type="molecule type" value="Genomic_DNA"/>
</dbReference>
<dbReference type="SUPFAM" id="SSF81383">
    <property type="entry name" value="F-box domain"/>
    <property type="match status" value="1"/>
</dbReference>
<keyword evidence="3" id="KW-1185">Reference proteome</keyword>
<dbReference type="InterPro" id="IPR036047">
    <property type="entry name" value="F-box-like_dom_sf"/>
</dbReference>